<keyword evidence="6" id="KW-1185">Reference proteome</keyword>
<reference evidence="6" key="2">
    <citation type="submission" date="2017-03" db="EMBL/GenBank/DDBJ databases">
        <title>Bacillus sp. V-88(T) DSM27956, whole genome shotgun sequencing project.</title>
        <authorList>
            <person name="Dastager S.G."/>
            <person name="Neurgaonkar P.S."/>
            <person name="Dharne M.S."/>
        </authorList>
    </citation>
    <scope>NUCLEOTIDE SEQUENCE [LARGE SCALE GENOMIC DNA]</scope>
    <source>
        <strain evidence="6">DSM 25145</strain>
    </source>
</reference>
<proteinExistence type="predicted"/>
<evidence type="ECO:0000313" key="3">
    <source>
        <dbReference type="EMBL" id="OXS79115.1"/>
    </source>
</evidence>
<dbReference type="Gene3D" id="3.40.50.2000">
    <property type="entry name" value="Glycogen Phosphorylase B"/>
    <property type="match status" value="2"/>
</dbReference>
<dbReference type="RefSeq" id="WP_045849373.1">
    <property type="nucleotide sequence ID" value="NZ_FTLX01000002.1"/>
</dbReference>
<feature type="domain" description="Glycosyl transferase family 1" evidence="2">
    <location>
        <begin position="190"/>
        <end position="345"/>
    </location>
</feature>
<dbReference type="PANTHER" id="PTHR46401:SF2">
    <property type="entry name" value="GLYCOSYLTRANSFERASE WBBK-RELATED"/>
    <property type="match status" value="1"/>
</dbReference>
<dbReference type="InterPro" id="IPR001296">
    <property type="entry name" value="Glyco_trans_1"/>
</dbReference>
<dbReference type="GO" id="GO:0009103">
    <property type="term" value="P:lipopolysaccharide biosynthetic process"/>
    <property type="evidence" value="ECO:0007669"/>
    <property type="project" value="TreeGrafter"/>
</dbReference>
<evidence type="ECO:0000313" key="5">
    <source>
        <dbReference type="Proteomes" id="UP000186385"/>
    </source>
</evidence>
<dbReference type="OrthoDB" id="9775208at2"/>
<reference evidence="4 5" key="1">
    <citation type="submission" date="2017-01" db="EMBL/GenBank/DDBJ databases">
        <authorList>
            <person name="Mah S.A."/>
            <person name="Swanson W.J."/>
            <person name="Moy G.W."/>
            <person name="Vacquier V.D."/>
        </authorList>
    </citation>
    <scope>NUCLEOTIDE SEQUENCE [LARGE SCALE GENOMIC DNA]</scope>
    <source>
        <strain evidence="4 5">NIO-1016</strain>
    </source>
</reference>
<organism evidence="4 5">
    <name type="scientific">Domibacillus enclensis</name>
    <dbReference type="NCBI Taxonomy" id="1017273"/>
    <lineage>
        <taxon>Bacteria</taxon>
        <taxon>Bacillati</taxon>
        <taxon>Bacillota</taxon>
        <taxon>Bacilli</taxon>
        <taxon>Bacillales</taxon>
        <taxon>Bacillaceae</taxon>
        <taxon>Domibacillus</taxon>
    </lineage>
</organism>
<evidence type="ECO:0000313" key="6">
    <source>
        <dbReference type="Proteomes" id="UP000215545"/>
    </source>
</evidence>
<dbReference type="Proteomes" id="UP000186385">
    <property type="component" value="Unassembled WGS sequence"/>
</dbReference>
<name>A0A1N6RPK3_9BACI</name>
<dbReference type="STRING" id="1017273.SAMN05443094_102186"/>
<dbReference type="PANTHER" id="PTHR46401">
    <property type="entry name" value="GLYCOSYLTRANSFERASE WBBK-RELATED"/>
    <property type="match status" value="1"/>
</dbReference>
<keyword evidence="1 4" id="KW-0808">Transferase</keyword>
<dbReference type="EMBL" id="MWSK01000002">
    <property type="protein sequence ID" value="OXS79115.1"/>
    <property type="molecule type" value="Genomic_DNA"/>
</dbReference>
<evidence type="ECO:0000259" key="2">
    <source>
        <dbReference type="Pfam" id="PF00534"/>
    </source>
</evidence>
<dbReference type="Pfam" id="PF00534">
    <property type="entry name" value="Glycos_transf_1"/>
    <property type="match status" value="1"/>
</dbReference>
<evidence type="ECO:0000256" key="1">
    <source>
        <dbReference type="ARBA" id="ARBA00022679"/>
    </source>
</evidence>
<dbReference type="GO" id="GO:0016757">
    <property type="term" value="F:glycosyltransferase activity"/>
    <property type="evidence" value="ECO:0007669"/>
    <property type="project" value="InterPro"/>
</dbReference>
<accession>A0A1N6RPK3</accession>
<gene>
    <name evidence="3" type="ORF">B1B05_04875</name>
    <name evidence="4" type="ORF">SAMN05443094_102186</name>
</gene>
<dbReference type="Proteomes" id="UP000215545">
    <property type="component" value="Unassembled WGS sequence"/>
</dbReference>
<sequence length="368" mass="43660">MIIFVNATAADKGGLKTIVDQFLTFIKNKNDSNTYYVFVSTEQYIDFNFKGIKVLNVNKKRWIKRIIWDSYGLKRWSERNDIIPDKIISLQNTTVNYSEKVEQIVYLHTPIPFVNHKWKFFKKNELKLWLYKNIYPYFITFYKNQNTFFIVQTNWLKKALNKKLNINLENIKVIRPNVEIEKNMDEKIINFKKGNKTKVFFYPAMDYVYKNHTVLLEALKIIEDIDCELYRQIKITFTLDDKSDVFIKAERLGLTQKIKFLGNIPFSEVLKNYSKADAVLFPSYIETFGLPLIEAANYSKKIICADEEYSREVIGKYKGASFVNSMSANEWAKEIIHFCKSENNNELYNYEFSNLSDTWEVFYNQTLK</sequence>
<dbReference type="EMBL" id="FTLX01000002">
    <property type="protein sequence ID" value="SIQ30810.1"/>
    <property type="molecule type" value="Genomic_DNA"/>
</dbReference>
<protein>
    <submittedName>
        <fullName evidence="4">Glycosyltransferase involved in cell wall bisynthesis</fullName>
    </submittedName>
</protein>
<reference evidence="3" key="3">
    <citation type="submission" date="2017-03" db="EMBL/GenBank/DDBJ databases">
        <authorList>
            <person name="Dastager S.G."/>
            <person name="Neurgaonkar P.S."/>
            <person name="Dharne M.S."/>
        </authorList>
    </citation>
    <scope>NUCLEOTIDE SEQUENCE</scope>
    <source>
        <strain evidence="3">DSM 25145</strain>
    </source>
</reference>
<dbReference type="AlphaFoldDB" id="A0A1N6RPK3"/>
<evidence type="ECO:0000313" key="4">
    <source>
        <dbReference type="EMBL" id="SIQ30810.1"/>
    </source>
</evidence>
<dbReference type="SUPFAM" id="SSF53756">
    <property type="entry name" value="UDP-Glycosyltransferase/glycogen phosphorylase"/>
    <property type="match status" value="1"/>
</dbReference>